<comment type="subunit">
    <text evidence="11">DNA polymerase III contains a core (composed of alpha, epsilon and theta chains) that associates with a tau subunit. This core dimerizes to form the POLIII' complex. PolIII' associates with the gamma complex (composed of gamma, delta, delta', psi and chi chains) and with the beta chain to form the complete DNA polymerase III complex.</text>
</comment>
<evidence type="ECO:0000256" key="6">
    <source>
        <dbReference type="ARBA" id="ARBA00022741"/>
    </source>
</evidence>
<dbReference type="InterPro" id="IPR050238">
    <property type="entry name" value="DNA_Rep/Repair_Clamp_Loader"/>
</dbReference>
<dbReference type="Pfam" id="PF13177">
    <property type="entry name" value="DNA_pol3_delta2"/>
    <property type="match status" value="1"/>
</dbReference>
<keyword evidence="7" id="KW-0862">Zinc</keyword>
<evidence type="ECO:0000256" key="9">
    <source>
        <dbReference type="ARBA" id="ARBA00022932"/>
    </source>
</evidence>
<dbReference type="SUPFAM" id="SSF52540">
    <property type="entry name" value="P-loop containing nucleoside triphosphate hydrolases"/>
    <property type="match status" value="1"/>
</dbReference>
<evidence type="ECO:0000256" key="3">
    <source>
        <dbReference type="ARBA" id="ARBA00022695"/>
    </source>
</evidence>
<evidence type="ECO:0000256" key="7">
    <source>
        <dbReference type="ARBA" id="ARBA00022833"/>
    </source>
</evidence>
<comment type="catalytic activity">
    <reaction evidence="10 11">
        <text>DNA(n) + a 2'-deoxyribonucleoside 5'-triphosphate = DNA(n+1) + diphosphate</text>
        <dbReference type="Rhea" id="RHEA:22508"/>
        <dbReference type="Rhea" id="RHEA-COMP:17339"/>
        <dbReference type="Rhea" id="RHEA-COMP:17340"/>
        <dbReference type="ChEBI" id="CHEBI:33019"/>
        <dbReference type="ChEBI" id="CHEBI:61560"/>
        <dbReference type="ChEBI" id="CHEBI:173112"/>
        <dbReference type="EC" id="2.7.7.7"/>
    </reaction>
</comment>
<name>A0A7C4KYC6_9CHLR</name>
<evidence type="ECO:0000256" key="10">
    <source>
        <dbReference type="ARBA" id="ARBA00049244"/>
    </source>
</evidence>
<dbReference type="Pfam" id="PF12169">
    <property type="entry name" value="DNA_pol3_gamma3"/>
    <property type="match status" value="1"/>
</dbReference>
<sequence length="554" mass="60412">MSQALYRKWRPRLWDQVVGQDHVVQTLQNAIRSERVGHAYLFAGPRGTGKTTTARLLAKAVNCLAESPAERPCDRCEHCQAVNNGRFLDLIEIDAASNTSVDDVRDLRDKINFAPTQGKYKVYIIDEVHMLSTAAFNALLKTLEEPPPHAIFILATTEIHKIPATVLSRCQRHEFRRIPVRLIVQHLQHLCRQEHVDVDEETLTLIARQATGSLRDAISLLDQLASTGAPIRLADAQQVLGTAASQSVIELVDALLERDAANGLSTIHAALDGGSDPRQFARQVVDYCRNLLLVRMGNGELIEATPEQQAQMTNHARRFTTQTLLETIQAFNAAAADQRSAWQPALPLEMALAQLVSEPTPASQSEPVHSVEPAVVNVPLPVKTEKAHKTPASKEETSTQPAGEPSASDAPAEQQLGVVPAQAGQADDDQPDQPESGSATQLQTILENWQKIRQRVKTQSSPVDGLLNSCKSVTMRNGVLQLGFGSEVLKTMMEKGNNLKITRKAIQDVLGVEVQIACVVVQGKGSNLQLDGDIEADGMVSTALRLGGKIVHKE</sequence>
<organism evidence="14">
    <name type="scientific">Bellilinea caldifistulae</name>
    <dbReference type="NCBI Taxonomy" id="360411"/>
    <lineage>
        <taxon>Bacteria</taxon>
        <taxon>Bacillati</taxon>
        <taxon>Chloroflexota</taxon>
        <taxon>Anaerolineae</taxon>
        <taxon>Anaerolineales</taxon>
        <taxon>Anaerolineaceae</taxon>
        <taxon>Bellilinea</taxon>
    </lineage>
</organism>
<keyword evidence="4 11" id="KW-0235">DNA replication</keyword>
<dbReference type="CDD" id="cd00009">
    <property type="entry name" value="AAA"/>
    <property type="match status" value="1"/>
</dbReference>
<dbReference type="GO" id="GO:0003677">
    <property type="term" value="F:DNA binding"/>
    <property type="evidence" value="ECO:0007669"/>
    <property type="project" value="InterPro"/>
</dbReference>
<dbReference type="SMART" id="SM00382">
    <property type="entry name" value="AAA"/>
    <property type="match status" value="1"/>
</dbReference>
<dbReference type="GO" id="GO:0046872">
    <property type="term" value="F:metal ion binding"/>
    <property type="evidence" value="ECO:0007669"/>
    <property type="project" value="UniProtKB-KW"/>
</dbReference>
<proteinExistence type="inferred from homology"/>
<dbReference type="NCBIfam" id="TIGR02397">
    <property type="entry name" value="dnaX_nterm"/>
    <property type="match status" value="1"/>
</dbReference>
<feature type="domain" description="AAA+ ATPase" evidence="13">
    <location>
        <begin position="36"/>
        <end position="179"/>
    </location>
</feature>
<evidence type="ECO:0000256" key="4">
    <source>
        <dbReference type="ARBA" id="ARBA00022705"/>
    </source>
</evidence>
<dbReference type="FunFam" id="3.40.50.300:FF:000014">
    <property type="entry name" value="DNA polymerase III subunit gamma/tau"/>
    <property type="match status" value="1"/>
</dbReference>
<accession>A0A7C4KYC6</accession>
<dbReference type="GO" id="GO:0003887">
    <property type="term" value="F:DNA-directed DNA polymerase activity"/>
    <property type="evidence" value="ECO:0007669"/>
    <property type="project" value="UniProtKB-KW"/>
</dbReference>
<evidence type="ECO:0000256" key="5">
    <source>
        <dbReference type="ARBA" id="ARBA00022723"/>
    </source>
</evidence>
<dbReference type="Gene3D" id="1.10.8.60">
    <property type="match status" value="1"/>
</dbReference>
<evidence type="ECO:0000256" key="8">
    <source>
        <dbReference type="ARBA" id="ARBA00022840"/>
    </source>
</evidence>
<comment type="similarity">
    <text evidence="1 11">Belongs to the DnaX/STICHEL family.</text>
</comment>
<dbReference type="InterPro" id="IPR022754">
    <property type="entry name" value="DNA_pol_III_gamma-3"/>
</dbReference>
<dbReference type="PANTHER" id="PTHR11669:SF0">
    <property type="entry name" value="PROTEIN STICHEL-LIKE 2"/>
    <property type="match status" value="1"/>
</dbReference>
<keyword evidence="8 11" id="KW-0067">ATP-binding</keyword>
<feature type="compositionally biased region" description="Basic and acidic residues" evidence="12">
    <location>
        <begin position="383"/>
        <end position="397"/>
    </location>
</feature>
<dbReference type="InterPro" id="IPR012763">
    <property type="entry name" value="DNA_pol_III_sug/sutau_N"/>
</dbReference>
<dbReference type="GO" id="GO:0009360">
    <property type="term" value="C:DNA polymerase III complex"/>
    <property type="evidence" value="ECO:0007669"/>
    <property type="project" value="InterPro"/>
</dbReference>
<dbReference type="AlphaFoldDB" id="A0A7C4KYC6"/>
<evidence type="ECO:0000256" key="2">
    <source>
        <dbReference type="ARBA" id="ARBA00022679"/>
    </source>
</evidence>
<evidence type="ECO:0000256" key="1">
    <source>
        <dbReference type="ARBA" id="ARBA00006360"/>
    </source>
</evidence>
<feature type="region of interest" description="Disordered" evidence="12">
    <location>
        <begin position="361"/>
        <end position="440"/>
    </location>
</feature>
<dbReference type="InterPro" id="IPR008921">
    <property type="entry name" value="DNA_pol3_clamp-load_cplx_C"/>
</dbReference>
<keyword evidence="2 11" id="KW-0808">Transferase</keyword>
<dbReference type="GO" id="GO:0005524">
    <property type="term" value="F:ATP binding"/>
    <property type="evidence" value="ECO:0007669"/>
    <property type="project" value="UniProtKB-KW"/>
</dbReference>
<keyword evidence="3 11" id="KW-0548">Nucleotidyltransferase</keyword>
<keyword evidence="9 11" id="KW-0239">DNA-directed DNA polymerase</keyword>
<dbReference type="InterPro" id="IPR003593">
    <property type="entry name" value="AAA+_ATPase"/>
</dbReference>
<dbReference type="Gene3D" id="3.40.50.300">
    <property type="entry name" value="P-loop containing nucleotide triphosphate hydrolases"/>
    <property type="match status" value="1"/>
</dbReference>
<dbReference type="EMBL" id="DSXR01000019">
    <property type="protein sequence ID" value="HGS86297.1"/>
    <property type="molecule type" value="Genomic_DNA"/>
</dbReference>
<dbReference type="EC" id="2.7.7.7" evidence="11"/>
<dbReference type="GO" id="GO:0006261">
    <property type="term" value="P:DNA-templated DNA replication"/>
    <property type="evidence" value="ECO:0007669"/>
    <property type="project" value="TreeGrafter"/>
</dbReference>
<dbReference type="FunFam" id="1.10.8.60:FF:000013">
    <property type="entry name" value="DNA polymerase III subunit gamma/tau"/>
    <property type="match status" value="1"/>
</dbReference>
<keyword evidence="5" id="KW-0479">Metal-binding</keyword>
<evidence type="ECO:0000259" key="13">
    <source>
        <dbReference type="SMART" id="SM00382"/>
    </source>
</evidence>
<evidence type="ECO:0000256" key="11">
    <source>
        <dbReference type="RuleBase" id="RU364063"/>
    </source>
</evidence>
<dbReference type="PRINTS" id="PR00300">
    <property type="entry name" value="CLPPROTEASEA"/>
</dbReference>
<gene>
    <name evidence="11 14" type="primary">dnaX</name>
    <name evidence="14" type="ORF">ENT17_01600</name>
</gene>
<keyword evidence="6 11" id="KW-0547">Nucleotide-binding</keyword>
<protein>
    <recommendedName>
        <fullName evidence="11">DNA polymerase III subunit gamma/tau</fullName>
        <ecNumber evidence="11">2.7.7.7</ecNumber>
    </recommendedName>
</protein>
<dbReference type="InterPro" id="IPR027417">
    <property type="entry name" value="P-loop_NTPase"/>
</dbReference>
<dbReference type="InterPro" id="IPR045085">
    <property type="entry name" value="HLD_clamp_pol_III_gamma_tau"/>
</dbReference>
<dbReference type="PANTHER" id="PTHR11669">
    <property type="entry name" value="REPLICATION FACTOR C / DNA POLYMERASE III GAMMA-TAU SUBUNIT"/>
    <property type="match status" value="1"/>
</dbReference>
<dbReference type="Gene3D" id="1.20.272.10">
    <property type="match status" value="1"/>
</dbReference>
<dbReference type="NCBIfam" id="NF004046">
    <property type="entry name" value="PRK05563.1"/>
    <property type="match status" value="1"/>
</dbReference>
<dbReference type="InterPro" id="IPR001270">
    <property type="entry name" value="ClpA/B"/>
</dbReference>
<evidence type="ECO:0000256" key="12">
    <source>
        <dbReference type="SAM" id="MobiDB-lite"/>
    </source>
</evidence>
<dbReference type="SUPFAM" id="SSF48019">
    <property type="entry name" value="post-AAA+ oligomerization domain-like"/>
    <property type="match status" value="1"/>
</dbReference>
<comment type="function">
    <text evidence="11">DNA polymerase III is a complex, multichain enzyme responsible for most of the replicative synthesis in bacteria. This DNA polymerase also exhibits 3' to 5' exonuclease activity.</text>
</comment>
<reference evidence="14" key="1">
    <citation type="journal article" date="2020" name="mSystems">
        <title>Genome- and Community-Level Interaction Insights into Carbon Utilization and Element Cycling Functions of Hydrothermarchaeota in Hydrothermal Sediment.</title>
        <authorList>
            <person name="Zhou Z."/>
            <person name="Liu Y."/>
            <person name="Xu W."/>
            <person name="Pan J."/>
            <person name="Luo Z.H."/>
            <person name="Li M."/>
        </authorList>
    </citation>
    <scope>NUCLEOTIDE SEQUENCE [LARGE SCALE GENOMIC DNA]</scope>
    <source>
        <strain evidence="14">SpSt-556</strain>
    </source>
</reference>
<dbReference type="CDD" id="cd18137">
    <property type="entry name" value="HLD_clamp_pol_III_gamma_tau"/>
    <property type="match status" value="1"/>
</dbReference>
<dbReference type="Pfam" id="PF22608">
    <property type="entry name" value="DNAX_ATPase_lid"/>
    <property type="match status" value="1"/>
</dbReference>
<comment type="caution">
    <text evidence="14">The sequence shown here is derived from an EMBL/GenBank/DDBJ whole genome shotgun (WGS) entry which is preliminary data.</text>
</comment>
<evidence type="ECO:0000313" key="14">
    <source>
        <dbReference type="EMBL" id="HGS86297.1"/>
    </source>
</evidence>